<reference evidence="4 5" key="1">
    <citation type="submission" date="2019-01" db="EMBL/GenBank/DDBJ databases">
        <title>A draft genome assembly of the solar-powered sea slug Elysia chlorotica.</title>
        <authorList>
            <person name="Cai H."/>
            <person name="Li Q."/>
            <person name="Fang X."/>
            <person name="Li J."/>
            <person name="Curtis N.E."/>
            <person name="Altenburger A."/>
            <person name="Shibata T."/>
            <person name="Feng M."/>
            <person name="Maeda T."/>
            <person name="Schwartz J.A."/>
            <person name="Shigenobu S."/>
            <person name="Lundholm N."/>
            <person name="Nishiyama T."/>
            <person name="Yang H."/>
            <person name="Hasebe M."/>
            <person name="Li S."/>
            <person name="Pierce S.K."/>
            <person name="Wang J."/>
        </authorList>
    </citation>
    <scope>NUCLEOTIDE SEQUENCE [LARGE SCALE GENOMIC DNA]</scope>
    <source>
        <strain evidence="4">EC2010</strain>
        <tissue evidence="4">Whole organism of an adult</tissue>
    </source>
</reference>
<dbReference type="GO" id="GO:0046872">
    <property type="term" value="F:metal ion binding"/>
    <property type="evidence" value="ECO:0007669"/>
    <property type="project" value="UniProtKB-KW"/>
</dbReference>
<dbReference type="EMBL" id="RQTK01000055">
    <property type="protein sequence ID" value="RUS89489.1"/>
    <property type="molecule type" value="Genomic_DNA"/>
</dbReference>
<dbReference type="Gene3D" id="3.60.21.10">
    <property type="match status" value="1"/>
</dbReference>
<evidence type="ECO:0000256" key="3">
    <source>
        <dbReference type="ARBA" id="ARBA00023211"/>
    </source>
</evidence>
<dbReference type="Proteomes" id="UP000271974">
    <property type="component" value="Unassembled WGS sequence"/>
</dbReference>
<organism evidence="4 5">
    <name type="scientific">Elysia chlorotica</name>
    <name type="common">Eastern emerald elysia</name>
    <name type="synonym">Sea slug</name>
    <dbReference type="NCBI Taxonomy" id="188477"/>
    <lineage>
        <taxon>Eukaryota</taxon>
        <taxon>Metazoa</taxon>
        <taxon>Spiralia</taxon>
        <taxon>Lophotrochozoa</taxon>
        <taxon>Mollusca</taxon>
        <taxon>Gastropoda</taxon>
        <taxon>Heterobranchia</taxon>
        <taxon>Euthyneura</taxon>
        <taxon>Panpulmonata</taxon>
        <taxon>Sacoglossa</taxon>
        <taxon>Placobranchoidea</taxon>
        <taxon>Plakobranchidae</taxon>
        <taxon>Elysia</taxon>
    </lineage>
</organism>
<evidence type="ECO:0000313" key="5">
    <source>
        <dbReference type="Proteomes" id="UP000271974"/>
    </source>
</evidence>
<evidence type="ECO:0000313" key="4">
    <source>
        <dbReference type="EMBL" id="RUS89489.1"/>
    </source>
</evidence>
<gene>
    <name evidence="4" type="ORF">EGW08_002786</name>
</gene>
<evidence type="ECO:0000256" key="1">
    <source>
        <dbReference type="ARBA" id="ARBA00001936"/>
    </source>
</evidence>
<keyword evidence="3" id="KW-0464">Manganese</keyword>
<evidence type="ECO:0000256" key="2">
    <source>
        <dbReference type="ARBA" id="ARBA00022723"/>
    </source>
</evidence>
<dbReference type="InterPro" id="IPR029052">
    <property type="entry name" value="Metallo-depent_PP-like"/>
</dbReference>
<protein>
    <submittedName>
        <fullName evidence="4">Uncharacterized protein</fullName>
    </submittedName>
</protein>
<comment type="caution">
    <text evidence="4">The sequence shown here is derived from an EMBL/GenBank/DDBJ whole genome shotgun (WGS) entry which is preliminary data.</text>
</comment>
<dbReference type="OrthoDB" id="442428at2759"/>
<dbReference type="SUPFAM" id="SSF56300">
    <property type="entry name" value="Metallo-dependent phosphatases"/>
    <property type="match status" value="1"/>
</dbReference>
<dbReference type="AlphaFoldDB" id="A0A433U6L6"/>
<dbReference type="STRING" id="188477.A0A433U6L6"/>
<accession>A0A433U6L6</accession>
<proteinExistence type="predicted"/>
<dbReference type="PANTHER" id="PTHR45668:SF3">
    <property type="entry name" value="SERINE_THREONINE-PROTEIN PHOSPHATASE RDGC"/>
    <property type="match status" value="1"/>
</dbReference>
<keyword evidence="5" id="KW-1185">Reference proteome</keyword>
<sequence length="283" mass="32498">MGLRYANPKNPLYRIYQLYNFFNTMVEQFSLTGENHGVIMKAFSDSQHRNLSNSPVEVTESDEGMLRSMCDPDLFPVEIAYCGPRLNFPITRQQIRDLISAFKDNQLLHEARRVLRTLPNINRISSSLSGQVTVCGDLHGKLDDLYMIFQKSRELATGKMPFSELTKVAAVCSLLILLPLVDKNKLINMGAQGWSTESGILEFWILAQKSSRVSMEKEQAPGVHRARLTYPSLEFWNSGFSHKRALEYPWRRNKPQACTGLDLLTFVRDFPLRLLKLEEWFGF</sequence>
<keyword evidence="2" id="KW-0479">Metal-binding</keyword>
<dbReference type="InterPro" id="IPR051134">
    <property type="entry name" value="PPP_phosphatase"/>
</dbReference>
<dbReference type="PANTHER" id="PTHR45668">
    <property type="entry name" value="SERINE/THREONINE-PROTEIN PHOSPHATASE 5-RELATED"/>
    <property type="match status" value="1"/>
</dbReference>
<comment type="cofactor">
    <cofactor evidence="1">
        <name>Mn(2+)</name>
        <dbReference type="ChEBI" id="CHEBI:29035"/>
    </cofactor>
</comment>
<name>A0A433U6L6_ELYCH</name>